<dbReference type="SUPFAM" id="SSF55874">
    <property type="entry name" value="ATPase domain of HSP90 chaperone/DNA topoisomerase II/histidine kinase"/>
    <property type="match status" value="1"/>
</dbReference>
<dbReference type="CDD" id="cd00075">
    <property type="entry name" value="HATPase"/>
    <property type="match status" value="1"/>
</dbReference>
<keyword evidence="6" id="KW-0418">Kinase</keyword>
<dbReference type="CDD" id="cd00156">
    <property type="entry name" value="REC"/>
    <property type="match status" value="1"/>
</dbReference>
<evidence type="ECO:0000259" key="11">
    <source>
        <dbReference type="PROSITE" id="PS50885"/>
    </source>
</evidence>
<evidence type="ECO:0000256" key="3">
    <source>
        <dbReference type="ARBA" id="ARBA00012438"/>
    </source>
</evidence>
<dbReference type="EC" id="2.7.13.3" evidence="3"/>
<evidence type="ECO:0000256" key="2">
    <source>
        <dbReference type="ARBA" id="ARBA00004370"/>
    </source>
</evidence>
<comment type="catalytic activity">
    <reaction evidence="1">
        <text>ATP + protein L-histidine = ADP + protein N-phospho-L-histidine.</text>
        <dbReference type="EC" id="2.7.13.3"/>
    </reaction>
</comment>
<comment type="caution">
    <text evidence="12">The sequence shown here is derived from an EMBL/GenBank/DDBJ whole genome shotgun (WGS) entry which is preliminary data.</text>
</comment>
<sequence>MVPLRRLLQRELLVLIGLLAGLSALLAWVGMSRNLDQQIQARSKESLARLSSDLNGDLALIERVGGTAHRWWVEGRLSLRDLPSAEAQLAPVLEEFSQVANLVFVSVDGWGLSMSRLPEGLSTYHLDARKPQGMKRYFRKAGHRLSGAEWEPTPYRVFERPWWKVARESATARWVEAYRFVNIPTHGISYAVPLRDPEGVLQGAICVDIFLSTLNQRAWIAQPTPNAQVLVSDAGGTALILPQGLTPEFCLPGGLPYLRQVGTDFLPLFDQLHRRWEASPRREDPFPLSFGGASYTCIAAPLSATRGVAWRLSLAIPDRDFRGPAQRLSLLLLAAGLTIMGLAAWRVVRLSRRFSAPMEQLAGLAHAMGEGEAMAPVKTRIQEIRTLGDAIQRAGAAIQQEVSLQRQLLRSQRVQVVGTLSGGIAHDVNNQLAAIVGQLDLGRQTLPDGHPARHRIDQAEEAAHRCSAMVRSLLKFTHQTRHEFQPVDLNELVRNTSSLLRHLLGGRILLELGLHDSLRSIHADPVGLEQVVMNLVINARDAMPEGGSLFIGTGPGEDGTVLLTVRDSGIGIPEEVLPHIFEPFFSTKASEQGHGLGLAMVAGIVRAHGGHIDVQSQPGQGTEVRIQLREGAPGGDSHSSPSLGPIVPPSLKGLRILVVEDEFYLRDLLVETLTQKGAKATAAMDGAQGWARLQQGSFDLVICDQQMPQMTGLEMLARLREKDARLPVILISGHGLEGSQDQLGRDPRLRILAKPYRIGRLLEVIGELI</sequence>
<gene>
    <name evidence="12" type="ORF">IPP58_09100</name>
</gene>
<dbReference type="InterPro" id="IPR003661">
    <property type="entry name" value="HisK_dim/P_dom"/>
</dbReference>
<dbReference type="CDD" id="cd00082">
    <property type="entry name" value="HisKA"/>
    <property type="match status" value="1"/>
</dbReference>
<feature type="transmembrane region" description="Helical" evidence="8">
    <location>
        <begin position="12"/>
        <end position="31"/>
    </location>
</feature>
<keyword evidence="5" id="KW-0808">Transferase</keyword>
<dbReference type="InterPro" id="IPR001789">
    <property type="entry name" value="Sig_transdc_resp-reg_receiver"/>
</dbReference>
<dbReference type="Gene3D" id="3.30.450.20">
    <property type="entry name" value="PAS domain"/>
    <property type="match status" value="2"/>
</dbReference>
<organism evidence="12 13">
    <name type="scientific">Candidatus Geothrix skivensis</name>
    <dbReference type="NCBI Taxonomy" id="2954439"/>
    <lineage>
        <taxon>Bacteria</taxon>
        <taxon>Pseudomonadati</taxon>
        <taxon>Acidobacteriota</taxon>
        <taxon>Holophagae</taxon>
        <taxon>Holophagales</taxon>
        <taxon>Holophagaceae</taxon>
        <taxon>Geothrix</taxon>
    </lineage>
</organism>
<evidence type="ECO:0000259" key="10">
    <source>
        <dbReference type="PROSITE" id="PS50110"/>
    </source>
</evidence>
<evidence type="ECO:0000256" key="5">
    <source>
        <dbReference type="ARBA" id="ARBA00022679"/>
    </source>
</evidence>
<evidence type="ECO:0000256" key="8">
    <source>
        <dbReference type="SAM" id="Phobius"/>
    </source>
</evidence>
<dbReference type="PROSITE" id="PS50885">
    <property type="entry name" value="HAMP"/>
    <property type="match status" value="1"/>
</dbReference>
<dbReference type="InterPro" id="IPR036097">
    <property type="entry name" value="HisK_dim/P_sf"/>
</dbReference>
<feature type="modified residue" description="4-aspartylphosphate" evidence="7">
    <location>
        <position position="704"/>
    </location>
</feature>
<dbReference type="GO" id="GO:0000155">
    <property type="term" value="F:phosphorelay sensor kinase activity"/>
    <property type="evidence" value="ECO:0007669"/>
    <property type="project" value="InterPro"/>
</dbReference>
<dbReference type="InterPro" id="IPR003660">
    <property type="entry name" value="HAMP_dom"/>
</dbReference>
<dbReference type="PRINTS" id="PR00344">
    <property type="entry name" value="BCTRLSENSOR"/>
</dbReference>
<dbReference type="EMBL" id="JADKIO010000006">
    <property type="protein sequence ID" value="MBK9796642.1"/>
    <property type="molecule type" value="Genomic_DNA"/>
</dbReference>
<evidence type="ECO:0000256" key="4">
    <source>
        <dbReference type="ARBA" id="ARBA00022553"/>
    </source>
</evidence>
<dbReference type="Gene3D" id="6.10.340.10">
    <property type="match status" value="1"/>
</dbReference>
<comment type="subcellular location">
    <subcellularLocation>
        <location evidence="2">Membrane</location>
    </subcellularLocation>
</comment>
<evidence type="ECO:0000256" key="7">
    <source>
        <dbReference type="PROSITE-ProRule" id="PRU00169"/>
    </source>
</evidence>
<accession>A0A9D7SFE3</accession>
<evidence type="ECO:0000259" key="9">
    <source>
        <dbReference type="PROSITE" id="PS50109"/>
    </source>
</evidence>
<dbReference type="InterPro" id="IPR036890">
    <property type="entry name" value="HATPase_C_sf"/>
</dbReference>
<feature type="domain" description="HAMP" evidence="11">
    <location>
        <begin position="352"/>
        <end position="403"/>
    </location>
</feature>
<dbReference type="InterPro" id="IPR003594">
    <property type="entry name" value="HATPase_dom"/>
</dbReference>
<feature type="domain" description="Histidine kinase" evidence="9">
    <location>
        <begin position="423"/>
        <end position="632"/>
    </location>
</feature>
<evidence type="ECO:0000256" key="6">
    <source>
        <dbReference type="ARBA" id="ARBA00022777"/>
    </source>
</evidence>
<reference evidence="12" key="1">
    <citation type="submission" date="2020-10" db="EMBL/GenBank/DDBJ databases">
        <title>Connecting structure to function with the recovery of over 1000 high-quality activated sludge metagenome-assembled genomes encoding full-length rRNA genes using long-read sequencing.</title>
        <authorList>
            <person name="Singleton C.M."/>
            <person name="Petriglieri F."/>
            <person name="Kristensen J.M."/>
            <person name="Kirkegaard R.H."/>
            <person name="Michaelsen T.Y."/>
            <person name="Andersen M.H."/>
            <person name="Karst S.M."/>
            <person name="Dueholm M.S."/>
            <person name="Nielsen P.H."/>
            <person name="Albertsen M."/>
        </authorList>
    </citation>
    <scope>NUCLEOTIDE SEQUENCE</scope>
    <source>
        <strain evidence="12">Skiv_18-Q3-R9-52_MAXAC.067</strain>
    </source>
</reference>
<dbReference type="SUPFAM" id="SSF47384">
    <property type="entry name" value="Homodimeric domain of signal transducing histidine kinase"/>
    <property type="match status" value="1"/>
</dbReference>
<keyword evidence="8" id="KW-1133">Transmembrane helix</keyword>
<name>A0A9D7SFE3_9BACT</name>
<dbReference type="Pfam" id="PF00072">
    <property type="entry name" value="Response_reg"/>
    <property type="match status" value="1"/>
</dbReference>
<dbReference type="Gene3D" id="1.10.287.130">
    <property type="match status" value="1"/>
</dbReference>
<dbReference type="SMART" id="SM00387">
    <property type="entry name" value="HATPase_c"/>
    <property type="match status" value="1"/>
</dbReference>
<proteinExistence type="predicted"/>
<keyword evidence="8" id="KW-0812">Transmembrane</keyword>
<protein>
    <recommendedName>
        <fullName evidence="3">histidine kinase</fullName>
        <ecNumber evidence="3">2.7.13.3</ecNumber>
    </recommendedName>
</protein>
<dbReference type="Proteomes" id="UP000886657">
    <property type="component" value="Unassembled WGS sequence"/>
</dbReference>
<dbReference type="AlphaFoldDB" id="A0A9D7SFE3"/>
<dbReference type="Gene3D" id="3.30.565.10">
    <property type="entry name" value="Histidine kinase-like ATPase, C-terminal domain"/>
    <property type="match status" value="1"/>
</dbReference>
<dbReference type="PANTHER" id="PTHR43065">
    <property type="entry name" value="SENSOR HISTIDINE KINASE"/>
    <property type="match status" value="1"/>
</dbReference>
<dbReference type="InterPro" id="IPR004358">
    <property type="entry name" value="Sig_transdc_His_kin-like_C"/>
</dbReference>
<feature type="domain" description="Response regulatory" evidence="10">
    <location>
        <begin position="655"/>
        <end position="769"/>
    </location>
</feature>
<dbReference type="InterPro" id="IPR011006">
    <property type="entry name" value="CheY-like_superfamily"/>
</dbReference>
<dbReference type="SUPFAM" id="SSF52172">
    <property type="entry name" value="CheY-like"/>
    <property type="match status" value="1"/>
</dbReference>
<dbReference type="SMART" id="SM00448">
    <property type="entry name" value="REC"/>
    <property type="match status" value="1"/>
</dbReference>
<dbReference type="GO" id="GO:0016020">
    <property type="term" value="C:membrane"/>
    <property type="evidence" value="ECO:0007669"/>
    <property type="project" value="UniProtKB-SubCell"/>
</dbReference>
<keyword evidence="8" id="KW-0472">Membrane</keyword>
<dbReference type="Pfam" id="PF02518">
    <property type="entry name" value="HATPase_c"/>
    <property type="match status" value="1"/>
</dbReference>
<dbReference type="PROSITE" id="PS50109">
    <property type="entry name" value="HIS_KIN"/>
    <property type="match status" value="1"/>
</dbReference>
<keyword evidence="4 7" id="KW-0597">Phosphoprotein</keyword>
<dbReference type="Gene3D" id="3.40.50.2300">
    <property type="match status" value="1"/>
</dbReference>
<evidence type="ECO:0000256" key="1">
    <source>
        <dbReference type="ARBA" id="ARBA00000085"/>
    </source>
</evidence>
<evidence type="ECO:0000313" key="12">
    <source>
        <dbReference type="EMBL" id="MBK9796642.1"/>
    </source>
</evidence>
<dbReference type="PROSITE" id="PS50110">
    <property type="entry name" value="RESPONSE_REGULATORY"/>
    <property type="match status" value="1"/>
</dbReference>
<evidence type="ECO:0000313" key="13">
    <source>
        <dbReference type="Proteomes" id="UP000886657"/>
    </source>
</evidence>
<dbReference type="PANTHER" id="PTHR43065:SF42">
    <property type="entry name" value="TWO-COMPONENT SENSOR PPRA"/>
    <property type="match status" value="1"/>
</dbReference>
<dbReference type="InterPro" id="IPR005467">
    <property type="entry name" value="His_kinase_dom"/>
</dbReference>